<protein>
    <submittedName>
        <fullName evidence="1">Uncharacterized protein</fullName>
    </submittedName>
</protein>
<proteinExistence type="predicted"/>
<sequence>MSKDELTIDFDEEGAGLLLSKISALIDGIRSVEHVGSLHLFRNDLEEAIIELRLGVLDRLEMKKNSLFLEIGLDALGYALHQLTEFLERGYFFPSEFWSFSREGRKYDTQVFFGKLSSRE</sequence>
<name>A0A433MIH4_9BURK</name>
<dbReference type="Proteomes" id="UP000281118">
    <property type="component" value="Unassembled WGS sequence"/>
</dbReference>
<accession>A0A433MIH4</accession>
<evidence type="ECO:0000313" key="2">
    <source>
        <dbReference type="Proteomes" id="UP000281118"/>
    </source>
</evidence>
<dbReference type="RefSeq" id="WP_126021856.1">
    <property type="nucleotide sequence ID" value="NZ_RXFT01000004.1"/>
</dbReference>
<dbReference type="EMBL" id="RXFT01000004">
    <property type="protein sequence ID" value="RUR67697.1"/>
    <property type="molecule type" value="Genomic_DNA"/>
</dbReference>
<reference evidence="1 2" key="1">
    <citation type="submission" date="2018-12" db="EMBL/GenBank/DDBJ databases">
        <title>The genome sequences of Variovorax guangxiensis DSM 27352.</title>
        <authorList>
            <person name="Gao J."/>
            <person name="Sun J."/>
        </authorList>
    </citation>
    <scope>NUCLEOTIDE SEQUENCE [LARGE SCALE GENOMIC DNA]</scope>
    <source>
        <strain evidence="1 2">DSM 27352</strain>
    </source>
</reference>
<organism evidence="1 2">
    <name type="scientific">Variovorax guangxiensis</name>
    <dbReference type="NCBI Taxonomy" id="1775474"/>
    <lineage>
        <taxon>Bacteria</taxon>
        <taxon>Pseudomonadati</taxon>
        <taxon>Pseudomonadota</taxon>
        <taxon>Betaproteobacteria</taxon>
        <taxon>Burkholderiales</taxon>
        <taxon>Comamonadaceae</taxon>
        <taxon>Variovorax</taxon>
    </lineage>
</organism>
<dbReference type="AlphaFoldDB" id="A0A433MIH4"/>
<comment type="caution">
    <text evidence="1">The sequence shown here is derived from an EMBL/GenBank/DDBJ whole genome shotgun (WGS) entry which is preliminary data.</text>
</comment>
<evidence type="ECO:0000313" key="1">
    <source>
        <dbReference type="EMBL" id="RUR67697.1"/>
    </source>
</evidence>
<dbReference type="OrthoDB" id="8859111at2"/>
<gene>
    <name evidence="1" type="ORF">EJP67_11595</name>
</gene>